<dbReference type="SUPFAM" id="SSF75304">
    <property type="entry name" value="Amidase signature (AS) enzymes"/>
    <property type="match status" value="1"/>
</dbReference>
<name>A0A179FRE4_METCM</name>
<keyword evidence="4" id="KW-1185">Reference proteome</keyword>
<organism evidence="3 4">
    <name type="scientific">Pochonia chlamydosporia 170</name>
    <dbReference type="NCBI Taxonomy" id="1380566"/>
    <lineage>
        <taxon>Eukaryota</taxon>
        <taxon>Fungi</taxon>
        <taxon>Dikarya</taxon>
        <taxon>Ascomycota</taxon>
        <taxon>Pezizomycotina</taxon>
        <taxon>Sordariomycetes</taxon>
        <taxon>Hypocreomycetidae</taxon>
        <taxon>Hypocreales</taxon>
        <taxon>Clavicipitaceae</taxon>
        <taxon>Pochonia</taxon>
    </lineage>
</organism>
<proteinExistence type="predicted"/>
<dbReference type="KEGG" id="pchm:VFPPC_15732"/>
<evidence type="ECO:0000313" key="4">
    <source>
        <dbReference type="Proteomes" id="UP000078397"/>
    </source>
</evidence>
<evidence type="ECO:0000313" key="3">
    <source>
        <dbReference type="EMBL" id="OAQ67818.1"/>
    </source>
</evidence>
<dbReference type="PANTHER" id="PTHR42678">
    <property type="entry name" value="AMIDASE"/>
    <property type="match status" value="1"/>
</dbReference>
<feature type="compositionally biased region" description="Low complexity" evidence="1">
    <location>
        <begin position="196"/>
        <end position="206"/>
    </location>
</feature>
<sequence>MSLTKHDTRLDLLVATAADIQALLQAGSLTSADLVRLYLEHIDKNDGYLRAVTSTPPREWLFREARRLDTERATGTTRGPLHGIPILIKDIVDTEPALNMSSTWGSLALAGTHPQRNARIVDLLIEAGAIILGKTSLSVSRNFAADNAKARLELSYCRNGDGSGDMRGTNLPSGWCAVSGQGQSPYVDGGFKSTDSPSGHSNPAGSSSGSAIAVAAGFAPVSIGAESTGSLMMPACRTALYSIKPTIGIVPGDGCLAISLHHDTLGPMAKSARDIADLLDVIVDKDKTQIPKGGNIRVGVIDPTDWMLGLPFVKPVQEVNSQMMAGWKEAYKLLEAHAARFKRINLISVDEATANASKSILDLAKRDFKVLLKEYLRGIPDSPIHDLSNIIQFNRDHADKELPPNANNQDNFLEVESFEITDEEYQSILDFGRRKSRDEGIDKTLRENDIDIIVGPSDCSLFLLASLAAYPIAAVPYSNVDFEGNNRPYGLFALASAHKDALLVEFMSAWERVAPPRQPPRKRHFA</sequence>
<comment type="caution">
    <text evidence="3">The sequence shown here is derived from an EMBL/GenBank/DDBJ whole genome shotgun (WGS) entry which is preliminary data.</text>
</comment>
<dbReference type="GeneID" id="28857479"/>
<gene>
    <name evidence="3" type="ORF">VFPPC_15732</name>
</gene>
<feature type="domain" description="Amidase" evidence="2">
    <location>
        <begin position="33"/>
        <end position="139"/>
    </location>
</feature>
<accession>A0A179FRE4</accession>
<evidence type="ECO:0000256" key="1">
    <source>
        <dbReference type="SAM" id="MobiDB-lite"/>
    </source>
</evidence>
<feature type="region of interest" description="Disordered" evidence="1">
    <location>
        <begin position="187"/>
        <end position="206"/>
    </location>
</feature>
<evidence type="ECO:0000259" key="2">
    <source>
        <dbReference type="Pfam" id="PF01425"/>
    </source>
</evidence>
<dbReference type="InterPro" id="IPR023631">
    <property type="entry name" value="Amidase_dom"/>
</dbReference>
<dbReference type="Gene3D" id="3.90.1300.10">
    <property type="entry name" value="Amidase signature (AS) domain"/>
    <property type="match status" value="1"/>
</dbReference>
<protein>
    <submittedName>
        <fullName evidence="3">Amidase family protein</fullName>
    </submittedName>
</protein>
<dbReference type="EMBL" id="LSBJ02000003">
    <property type="protein sequence ID" value="OAQ67818.1"/>
    <property type="molecule type" value="Genomic_DNA"/>
</dbReference>
<dbReference type="Proteomes" id="UP000078397">
    <property type="component" value="Unassembled WGS sequence"/>
</dbReference>
<dbReference type="InterPro" id="IPR036928">
    <property type="entry name" value="AS_sf"/>
</dbReference>
<dbReference type="STRING" id="1380566.A0A179FRE4"/>
<feature type="domain" description="Amidase" evidence="2">
    <location>
        <begin position="200"/>
        <end position="394"/>
    </location>
</feature>
<dbReference type="RefSeq" id="XP_018144668.1">
    <property type="nucleotide sequence ID" value="XM_018293485.1"/>
</dbReference>
<dbReference type="AlphaFoldDB" id="A0A179FRE4"/>
<dbReference type="PANTHER" id="PTHR42678:SF34">
    <property type="entry name" value="OS04G0183300 PROTEIN"/>
    <property type="match status" value="1"/>
</dbReference>
<reference evidence="3 4" key="1">
    <citation type="journal article" date="2016" name="PLoS Pathog.">
        <title>Biosynthesis of antibiotic leucinostatins in bio-control fungus Purpureocillium lilacinum and their inhibition on phytophthora revealed by genome mining.</title>
        <authorList>
            <person name="Wang G."/>
            <person name="Liu Z."/>
            <person name="Lin R."/>
            <person name="Li E."/>
            <person name="Mao Z."/>
            <person name="Ling J."/>
            <person name="Yang Y."/>
            <person name="Yin W.B."/>
            <person name="Xie B."/>
        </authorList>
    </citation>
    <scope>NUCLEOTIDE SEQUENCE [LARGE SCALE GENOMIC DNA]</scope>
    <source>
        <strain evidence="3">170</strain>
    </source>
</reference>
<dbReference type="OrthoDB" id="566138at2759"/>
<dbReference type="Pfam" id="PF01425">
    <property type="entry name" value="Amidase"/>
    <property type="match status" value="2"/>
</dbReference>